<dbReference type="AlphaFoldDB" id="U3TI54"/>
<dbReference type="InterPro" id="IPR039384">
    <property type="entry name" value="HINT"/>
</dbReference>
<dbReference type="Pfam" id="PF01230">
    <property type="entry name" value="HIT"/>
    <property type="match status" value="1"/>
</dbReference>
<evidence type="ECO:0000313" key="5">
    <source>
        <dbReference type="EMBL" id="BAN91039.1"/>
    </source>
</evidence>
<gene>
    <name evidence="5" type="ORF">ACAM_1570</name>
</gene>
<sequence>MDADGEIYGGINIRTVCRAGFVVAEVECIFCRIVRGEAEAYTVYKGNGVTVFLDRYPASKGHVLVVPDEHYESVHTAPPRVAAKVWLAASAIARYYREKAGAPAVNVLTNSGRYAGQIIFHFHVHVIPRWGPPRSFWGDRHEITPREAKEVLEMLQGVGKLVETYLSELGLRVD</sequence>
<dbReference type="Gene3D" id="3.30.428.10">
    <property type="entry name" value="HIT-like"/>
    <property type="match status" value="1"/>
</dbReference>
<evidence type="ECO:0000256" key="1">
    <source>
        <dbReference type="PIRSR" id="PIRSR601310-1"/>
    </source>
</evidence>
<dbReference type="GO" id="GO:0009150">
    <property type="term" value="P:purine ribonucleotide metabolic process"/>
    <property type="evidence" value="ECO:0007669"/>
    <property type="project" value="TreeGrafter"/>
</dbReference>
<dbReference type="CDD" id="cd01277">
    <property type="entry name" value="HINT_subgroup"/>
    <property type="match status" value="1"/>
</dbReference>
<protein>
    <submittedName>
        <fullName evidence="5">HIT family protein</fullName>
    </submittedName>
</protein>
<feature type="domain" description="HIT" evidence="4">
    <location>
        <begin position="29"/>
        <end position="136"/>
    </location>
</feature>
<dbReference type="KEGG" id="acj:ACAM_1570"/>
<evidence type="ECO:0000259" key="4">
    <source>
        <dbReference type="PROSITE" id="PS51084"/>
    </source>
</evidence>
<organism evidence="5 6">
    <name type="scientific">Aeropyrum camini SY1 = JCM 12091</name>
    <dbReference type="NCBI Taxonomy" id="1198449"/>
    <lineage>
        <taxon>Archaea</taxon>
        <taxon>Thermoproteota</taxon>
        <taxon>Thermoprotei</taxon>
        <taxon>Desulfurococcales</taxon>
        <taxon>Desulfurococcaceae</taxon>
        <taxon>Aeropyrum</taxon>
    </lineage>
</organism>
<evidence type="ECO:0000313" key="6">
    <source>
        <dbReference type="Proteomes" id="UP000016887"/>
    </source>
</evidence>
<dbReference type="PANTHER" id="PTHR47670:SF1">
    <property type="entry name" value="ADENYLYLSULFATASE HINT3"/>
    <property type="match status" value="1"/>
</dbReference>
<evidence type="ECO:0000256" key="3">
    <source>
        <dbReference type="PROSITE-ProRule" id="PRU00464"/>
    </source>
</evidence>
<dbReference type="InterPro" id="IPR011146">
    <property type="entry name" value="HIT-like"/>
</dbReference>
<reference evidence="5 6" key="1">
    <citation type="journal article" date="2013" name="Appl. Environ. Microbiol.">
        <title>Variation of the Virus-Related Elements within Syntenic Genomes of the Hyperthermophilic Archaeon Aeropyrum.</title>
        <authorList>
            <person name="Daifuku T."/>
            <person name="Yoshida T."/>
            <person name="Kitamura T."/>
            <person name="Kawaichi S."/>
            <person name="Inoue T."/>
            <person name="Nomura K."/>
            <person name="Yoshida Y."/>
            <person name="Kuno S."/>
            <person name="Sako Y."/>
        </authorList>
    </citation>
    <scope>NUCLEOTIDE SEQUENCE [LARGE SCALE GENOMIC DNA]</scope>
    <source>
        <strain evidence="5 6">SY1</strain>
    </source>
</reference>
<dbReference type="PROSITE" id="PS51084">
    <property type="entry name" value="HIT_2"/>
    <property type="match status" value="1"/>
</dbReference>
<dbReference type="InterPro" id="IPR001310">
    <property type="entry name" value="Histidine_triad_HIT"/>
</dbReference>
<dbReference type="PRINTS" id="PR00332">
    <property type="entry name" value="HISTRIAD"/>
</dbReference>
<dbReference type="GO" id="GO:0047627">
    <property type="term" value="F:adenylylsulfatase activity"/>
    <property type="evidence" value="ECO:0007669"/>
    <property type="project" value="TreeGrafter"/>
</dbReference>
<proteinExistence type="predicted"/>
<evidence type="ECO:0000256" key="2">
    <source>
        <dbReference type="PIRSR" id="PIRSR601310-3"/>
    </source>
</evidence>
<dbReference type="GO" id="GO:0006790">
    <property type="term" value="P:sulfur compound metabolic process"/>
    <property type="evidence" value="ECO:0007669"/>
    <property type="project" value="TreeGrafter"/>
</dbReference>
<feature type="short sequence motif" description="Histidine triad motif" evidence="2 3">
    <location>
        <begin position="121"/>
        <end position="125"/>
    </location>
</feature>
<dbReference type="PROSITE" id="PS00892">
    <property type="entry name" value="HIT_1"/>
    <property type="match status" value="1"/>
</dbReference>
<accession>U3TI54</accession>
<dbReference type="InterPro" id="IPR036265">
    <property type="entry name" value="HIT-like_sf"/>
</dbReference>
<feature type="active site" description="Tele-AMP-histidine intermediate" evidence="1">
    <location>
        <position position="123"/>
    </location>
</feature>
<dbReference type="EMBL" id="AP012489">
    <property type="protein sequence ID" value="BAN91039.1"/>
    <property type="molecule type" value="Genomic_DNA"/>
</dbReference>
<dbReference type="PANTHER" id="PTHR47670">
    <property type="entry name" value="ADENYLYLSULFATASE HINT3"/>
    <property type="match status" value="1"/>
</dbReference>
<dbReference type="STRING" id="1198449.ACAM_1570"/>
<dbReference type="Proteomes" id="UP000016887">
    <property type="component" value="Chromosome"/>
</dbReference>
<dbReference type="SUPFAM" id="SSF54197">
    <property type="entry name" value="HIT-like"/>
    <property type="match status" value="1"/>
</dbReference>
<dbReference type="InterPro" id="IPR019808">
    <property type="entry name" value="Histidine_triad_CS"/>
</dbReference>
<dbReference type="eggNOG" id="arCOG00419">
    <property type="taxonomic scope" value="Archaea"/>
</dbReference>
<name>U3TI54_9CREN</name>
<keyword evidence="6" id="KW-1185">Reference proteome</keyword>